<dbReference type="InterPro" id="IPR049192">
    <property type="entry name" value="DUF4246_C"/>
</dbReference>
<evidence type="ECO:0000259" key="1">
    <source>
        <dbReference type="Pfam" id="PF14033"/>
    </source>
</evidence>
<name>A0A550C2G1_9AGAR</name>
<evidence type="ECO:0000313" key="3">
    <source>
        <dbReference type="Proteomes" id="UP000320762"/>
    </source>
</evidence>
<dbReference type="OrthoDB" id="415532at2759"/>
<dbReference type="InterPro" id="IPR025340">
    <property type="entry name" value="DUF4246"/>
</dbReference>
<keyword evidence="3" id="KW-1185">Reference proteome</keyword>
<accession>A0A550C2G1</accession>
<dbReference type="EMBL" id="VDMD01000031">
    <property type="protein sequence ID" value="TRM58977.1"/>
    <property type="molecule type" value="Genomic_DNA"/>
</dbReference>
<dbReference type="PANTHER" id="PTHR33119">
    <property type="entry name" value="IFI3P"/>
    <property type="match status" value="1"/>
</dbReference>
<dbReference type="Pfam" id="PF14033">
    <property type="entry name" value="DUF4246"/>
    <property type="match status" value="1"/>
</dbReference>
<dbReference type="AlphaFoldDB" id="A0A550C2G1"/>
<dbReference type="STRING" id="97359.A0A550C2G1"/>
<reference evidence="2 3" key="1">
    <citation type="journal article" date="2019" name="New Phytol.">
        <title>Comparative genomics reveals unique wood-decay strategies and fruiting body development in the Schizophyllaceae.</title>
        <authorList>
            <person name="Almasi E."/>
            <person name="Sahu N."/>
            <person name="Krizsan K."/>
            <person name="Balint B."/>
            <person name="Kovacs G.M."/>
            <person name="Kiss B."/>
            <person name="Cseklye J."/>
            <person name="Drula E."/>
            <person name="Henrissat B."/>
            <person name="Nagy I."/>
            <person name="Chovatia M."/>
            <person name="Adam C."/>
            <person name="LaButti K."/>
            <person name="Lipzen A."/>
            <person name="Riley R."/>
            <person name="Grigoriev I.V."/>
            <person name="Nagy L.G."/>
        </authorList>
    </citation>
    <scope>NUCLEOTIDE SEQUENCE [LARGE SCALE GENOMIC DNA]</scope>
    <source>
        <strain evidence="2 3">NL-1724</strain>
    </source>
</reference>
<dbReference type="PANTHER" id="PTHR33119:SF1">
    <property type="entry name" value="FE2OG DIOXYGENASE DOMAIN-CONTAINING PROTEIN"/>
    <property type="match status" value="1"/>
</dbReference>
<proteinExistence type="predicted"/>
<organism evidence="2 3">
    <name type="scientific">Schizophyllum amplum</name>
    <dbReference type="NCBI Taxonomy" id="97359"/>
    <lineage>
        <taxon>Eukaryota</taxon>
        <taxon>Fungi</taxon>
        <taxon>Dikarya</taxon>
        <taxon>Basidiomycota</taxon>
        <taxon>Agaricomycotina</taxon>
        <taxon>Agaricomycetes</taxon>
        <taxon>Agaricomycetidae</taxon>
        <taxon>Agaricales</taxon>
        <taxon>Schizophyllaceae</taxon>
        <taxon>Schizophyllum</taxon>
    </lineage>
</organism>
<comment type="caution">
    <text evidence="2">The sequence shown here is derived from an EMBL/GenBank/DDBJ whole genome shotgun (WGS) entry which is preliminary data.</text>
</comment>
<evidence type="ECO:0000313" key="2">
    <source>
        <dbReference type="EMBL" id="TRM58977.1"/>
    </source>
</evidence>
<feature type="domain" description="DUF4246" evidence="1">
    <location>
        <begin position="12"/>
        <end position="122"/>
    </location>
</feature>
<dbReference type="Proteomes" id="UP000320762">
    <property type="component" value="Unassembled WGS sequence"/>
</dbReference>
<sequence>MTYRDLVCRLPYDSDNVSDSRLAFRQATAEPLYHQQDDTYCMKTLYGLRRDRPCVQDVGSVATKAGRCVAFPNLYQHRVSPFELTESHRPGVRRILVFFLVDPSCRIPSATEVPPQQEVWLKHTMYTARSSPHSRLAQLPVELVDAQIALTPGIMSSEEALQTRKELMNERTVRLPDGGETDDEDDFDDASVFTGLDEDDLFSHTFNMCEH</sequence>
<gene>
    <name evidence="2" type="ORF">BD626DRAFT_573010</name>
</gene>
<protein>
    <recommendedName>
        <fullName evidence="1">DUF4246 domain-containing protein</fullName>
    </recommendedName>
</protein>